<comment type="caution">
    <text evidence="1">The sequence shown here is derived from an EMBL/GenBank/DDBJ whole genome shotgun (WGS) entry which is preliminary data.</text>
</comment>
<keyword evidence="1" id="KW-0808">Transferase</keyword>
<accession>A0A4Z0MMP4</accession>
<evidence type="ECO:0000313" key="2">
    <source>
        <dbReference type="Proteomes" id="UP000298284"/>
    </source>
</evidence>
<dbReference type="SUPFAM" id="SSF53756">
    <property type="entry name" value="UDP-Glycosyltransferase/glycogen phosphorylase"/>
    <property type="match status" value="1"/>
</dbReference>
<dbReference type="Pfam" id="PF13692">
    <property type="entry name" value="Glyco_trans_1_4"/>
    <property type="match status" value="1"/>
</dbReference>
<dbReference type="Gene3D" id="3.40.50.2000">
    <property type="entry name" value="Glycogen Phosphorylase B"/>
    <property type="match status" value="1"/>
</dbReference>
<gene>
    <name evidence="1" type="ORF">EU557_06210</name>
</gene>
<protein>
    <submittedName>
        <fullName evidence="1">Glycosyltransferase family 1 protein</fullName>
    </submittedName>
</protein>
<reference evidence="1 2" key="1">
    <citation type="submission" date="2019-04" db="EMBL/GenBank/DDBJ databases">
        <authorList>
            <person name="Feng G."/>
            <person name="Zhang J."/>
            <person name="Zhu H."/>
        </authorList>
    </citation>
    <scope>NUCLEOTIDE SEQUENCE [LARGE SCALE GENOMIC DNA]</scope>
    <source>
        <strain evidence="1 2">JCM 19491</strain>
    </source>
</reference>
<dbReference type="RefSeq" id="WP_135529572.1">
    <property type="nucleotide sequence ID" value="NZ_SRKZ01000002.1"/>
</dbReference>
<dbReference type="PANTHER" id="PTHR12526">
    <property type="entry name" value="GLYCOSYLTRANSFERASE"/>
    <property type="match status" value="1"/>
</dbReference>
<sequence>MNNQNIIIISQQSWDTTIGINSRNLAKEFSKTNRVLYVNLPLDMNTLLRSYQQPEIQKRLRVVLGQAEAMEQVEPNIWVYNTGVIFLSANWMASKPLFKTANRVNGRLLARSIQKAAKMLGFDSYYFLQDGLIYPALELPHLLKPIQYIYNIRDFVLPQPYFKRHGPWLEADLIKRADVVTANSVWLRDYARKFNPQSHDVGQGCVLSLYQSNGHYDMPKDMATVARPIIGYTGYLTELRLDIDLLIHIARQRPQWNLVLVGPEDEAFEKSRLHELPNVYFLGTKTPDQLPAYVAHFDVCINPQIVNEITIGNYPLKIDEYLAMGKPVVATETQAMEMFLPHVLVASSHEEWVEQLEQALSEEDESVAKARIRCAQSHTWEAVVSKIYDALEPSLQAAS</sequence>
<name>A0A4Z0MMP4_9BACT</name>
<dbReference type="EMBL" id="SRKZ01000002">
    <property type="protein sequence ID" value="TGD81162.1"/>
    <property type="molecule type" value="Genomic_DNA"/>
</dbReference>
<organism evidence="1 2">
    <name type="scientific">Hymenobacter wooponensis</name>
    <dbReference type="NCBI Taxonomy" id="1525360"/>
    <lineage>
        <taxon>Bacteria</taxon>
        <taxon>Pseudomonadati</taxon>
        <taxon>Bacteroidota</taxon>
        <taxon>Cytophagia</taxon>
        <taxon>Cytophagales</taxon>
        <taxon>Hymenobacteraceae</taxon>
        <taxon>Hymenobacter</taxon>
    </lineage>
</organism>
<dbReference type="GO" id="GO:0016740">
    <property type="term" value="F:transferase activity"/>
    <property type="evidence" value="ECO:0007669"/>
    <property type="project" value="UniProtKB-KW"/>
</dbReference>
<proteinExistence type="predicted"/>
<dbReference type="Proteomes" id="UP000298284">
    <property type="component" value="Unassembled WGS sequence"/>
</dbReference>
<dbReference type="PANTHER" id="PTHR12526:SF630">
    <property type="entry name" value="GLYCOSYLTRANSFERASE"/>
    <property type="match status" value="1"/>
</dbReference>
<dbReference type="AlphaFoldDB" id="A0A4Z0MMP4"/>
<evidence type="ECO:0000313" key="1">
    <source>
        <dbReference type="EMBL" id="TGD81162.1"/>
    </source>
</evidence>
<keyword evidence="2" id="KW-1185">Reference proteome</keyword>
<dbReference type="OrthoDB" id="9816564at2"/>